<keyword evidence="1" id="KW-0472">Membrane</keyword>
<keyword evidence="3" id="KW-1185">Reference proteome</keyword>
<accession>A0A366HUZ7</accession>
<keyword evidence="1" id="KW-0812">Transmembrane</keyword>
<proteinExistence type="predicted"/>
<evidence type="ECO:0000313" key="3">
    <source>
        <dbReference type="Proteomes" id="UP000253426"/>
    </source>
</evidence>
<gene>
    <name evidence="2" type="ORF">DES53_101911</name>
</gene>
<protein>
    <submittedName>
        <fullName evidence="2">Uncharacterized protein</fullName>
    </submittedName>
</protein>
<dbReference type="InterPro" id="IPR008979">
    <property type="entry name" value="Galactose-bd-like_sf"/>
</dbReference>
<name>A0A366HUZ7_9BACT</name>
<keyword evidence="1" id="KW-1133">Transmembrane helix</keyword>
<feature type="transmembrane region" description="Helical" evidence="1">
    <location>
        <begin position="80"/>
        <end position="101"/>
    </location>
</feature>
<dbReference type="SUPFAM" id="SSF49785">
    <property type="entry name" value="Galactose-binding domain-like"/>
    <property type="match status" value="1"/>
</dbReference>
<reference evidence="2 3" key="1">
    <citation type="submission" date="2018-06" db="EMBL/GenBank/DDBJ databases">
        <title>Genomic Encyclopedia of Type Strains, Phase IV (KMG-IV): sequencing the most valuable type-strain genomes for metagenomic binning, comparative biology and taxonomic classification.</title>
        <authorList>
            <person name="Goeker M."/>
        </authorList>
    </citation>
    <scope>NUCLEOTIDE SEQUENCE [LARGE SCALE GENOMIC DNA]</scope>
    <source>
        <strain evidence="2 3">DSM 25532</strain>
    </source>
</reference>
<dbReference type="EMBL" id="QNRR01000001">
    <property type="protein sequence ID" value="RBP48111.1"/>
    <property type="molecule type" value="Genomic_DNA"/>
</dbReference>
<dbReference type="AlphaFoldDB" id="A0A366HUZ7"/>
<dbReference type="Proteomes" id="UP000253426">
    <property type="component" value="Unassembled WGS sequence"/>
</dbReference>
<sequence length="260" mass="28949">MHTPLFAWLTWEAARFAQTRGWHGWRAATVLITSAAMLAIGVEYLQHFFGRQADWEDVVRSLAGTVGTLSFLKSARSSSFARFGLLALTLVCLLGSANALLQRALLMREKATAFPLLEDFEAPSSLSLWSLEHAGVPQRLVRRHENGSWSLEMPIAKDGYSSLRYDAQSRDWTHYRSLVLHYRLDGTPTLHLGVRLDGSTDGKARSNLETYLQSGRHTTAIPLPSHQQESSDILSALHTLTLFSSGGMEGVLTIEELRLE</sequence>
<evidence type="ECO:0000313" key="2">
    <source>
        <dbReference type="EMBL" id="RBP48111.1"/>
    </source>
</evidence>
<comment type="caution">
    <text evidence="2">The sequence shown here is derived from an EMBL/GenBank/DDBJ whole genome shotgun (WGS) entry which is preliminary data.</text>
</comment>
<organism evidence="2 3">
    <name type="scientific">Roseimicrobium gellanilyticum</name>
    <dbReference type="NCBI Taxonomy" id="748857"/>
    <lineage>
        <taxon>Bacteria</taxon>
        <taxon>Pseudomonadati</taxon>
        <taxon>Verrucomicrobiota</taxon>
        <taxon>Verrucomicrobiia</taxon>
        <taxon>Verrucomicrobiales</taxon>
        <taxon>Verrucomicrobiaceae</taxon>
        <taxon>Roseimicrobium</taxon>
    </lineage>
</organism>
<evidence type="ECO:0000256" key="1">
    <source>
        <dbReference type="SAM" id="Phobius"/>
    </source>
</evidence>
<feature type="transmembrane region" description="Helical" evidence="1">
    <location>
        <begin position="25"/>
        <end position="45"/>
    </location>
</feature>